<name>A0A9P4H8R2_9PLEO</name>
<reference evidence="2" key="1">
    <citation type="journal article" date="2020" name="Stud. Mycol.">
        <title>101 Dothideomycetes genomes: a test case for predicting lifestyles and emergence of pathogens.</title>
        <authorList>
            <person name="Haridas S."/>
            <person name="Albert R."/>
            <person name="Binder M."/>
            <person name="Bloem J."/>
            <person name="Labutti K."/>
            <person name="Salamov A."/>
            <person name="Andreopoulos B."/>
            <person name="Baker S."/>
            <person name="Barry K."/>
            <person name="Bills G."/>
            <person name="Bluhm B."/>
            <person name="Cannon C."/>
            <person name="Castanera R."/>
            <person name="Culley D."/>
            <person name="Daum C."/>
            <person name="Ezra D."/>
            <person name="Gonzalez J."/>
            <person name="Henrissat B."/>
            <person name="Kuo A."/>
            <person name="Liang C."/>
            <person name="Lipzen A."/>
            <person name="Lutzoni F."/>
            <person name="Magnuson J."/>
            <person name="Mondo S."/>
            <person name="Nolan M."/>
            <person name="Ohm R."/>
            <person name="Pangilinan J."/>
            <person name="Park H.-J."/>
            <person name="Ramirez L."/>
            <person name="Alfaro M."/>
            <person name="Sun H."/>
            <person name="Tritt A."/>
            <person name="Yoshinaga Y."/>
            <person name="Zwiers L.-H."/>
            <person name="Turgeon B."/>
            <person name="Goodwin S."/>
            <person name="Spatafora J."/>
            <person name="Crous P."/>
            <person name="Grigoriev I."/>
        </authorList>
    </citation>
    <scope>NUCLEOTIDE SEQUENCE</scope>
    <source>
        <strain evidence="2">CBS 110217</strain>
    </source>
</reference>
<proteinExistence type="predicted"/>
<evidence type="ECO:0000256" key="1">
    <source>
        <dbReference type="SAM" id="MobiDB-lite"/>
    </source>
</evidence>
<organism evidence="2 3">
    <name type="scientific">Setomelanomma holmii</name>
    <dbReference type="NCBI Taxonomy" id="210430"/>
    <lineage>
        <taxon>Eukaryota</taxon>
        <taxon>Fungi</taxon>
        <taxon>Dikarya</taxon>
        <taxon>Ascomycota</taxon>
        <taxon>Pezizomycotina</taxon>
        <taxon>Dothideomycetes</taxon>
        <taxon>Pleosporomycetidae</taxon>
        <taxon>Pleosporales</taxon>
        <taxon>Pleosporineae</taxon>
        <taxon>Phaeosphaeriaceae</taxon>
        <taxon>Setomelanomma</taxon>
    </lineage>
</organism>
<protein>
    <recommendedName>
        <fullName evidence="4">PAT1 multi-domain protein</fullName>
    </recommendedName>
</protein>
<keyword evidence="3" id="KW-1185">Reference proteome</keyword>
<dbReference type="AlphaFoldDB" id="A0A9P4H8R2"/>
<evidence type="ECO:0008006" key="4">
    <source>
        <dbReference type="Google" id="ProtNLM"/>
    </source>
</evidence>
<dbReference type="Proteomes" id="UP000799777">
    <property type="component" value="Unassembled WGS sequence"/>
</dbReference>
<feature type="compositionally biased region" description="Low complexity" evidence="1">
    <location>
        <begin position="45"/>
        <end position="61"/>
    </location>
</feature>
<dbReference type="OrthoDB" id="3777003at2759"/>
<accession>A0A9P4H8R2</accession>
<feature type="region of interest" description="Disordered" evidence="1">
    <location>
        <begin position="21"/>
        <end position="61"/>
    </location>
</feature>
<evidence type="ECO:0000313" key="3">
    <source>
        <dbReference type="Proteomes" id="UP000799777"/>
    </source>
</evidence>
<sequence>MIFGGLELVAGGYLVHRHYKHKNEKKRQEDEVEARRHNTFPGTKPAAHYQHPPQYPPQQYQEPITPQQKYACYGSAASFPLQHYQQPYTAQPYVQPRPDPPRHAQTFTIPRRPLPEQKPQIIIQPSLQRTDSFATLSRMPIANGSRPHNISEDESPVMPPRRHASGGLQPAVQHGVYGNAGYSVSTPALGATPTSPSLMYTVATEEHYGRHTTDDNWETYEHGGYGRPHYAPTEASTQLGERDPPPPYMP</sequence>
<gene>
    <name evidence="2" type="ORF">EK21DRAFT_67378</name>
</gene>
<feature type="region of interest" description="Disordered" evidence="1">
    <location>
        <begin position="140"/>
        <end position="167"/>
    </location>
</feature>
<evidence type="ECO:0000313" key="2">
    <source>
        <dbReference type="EMBL" id="KAF2029592.1"/>
    </source>
</evidence>
<dbReference type="EMBL" id="ML978199">
    <property type="protein sequence ID" value="KAF2029592.1"/>
    <property type="molecule type" value="Genomic_DNA"/>
</dbReference>
<comment type="caution">
    <text evidence="2">The sequence shown here is derived from an EMBL/GenBank/DDBJ whole genome shotgun (WGS) entry which is preliminary data.</text>
</comment>
<feature type="compositionally biased region" description="Basic and acidic residues" evidence="1">
    <location>
        <begin position="26"/>
        <end position="36"/>
    </location>
</feature>
<feature type="region of interest" description="Disordered" evidence="1">
    <location>
        <begin position="212"/>
        <end position="250"/>
    </location>
</feature>